<dbReference type="Pfam" id="PF06161">
    <property type="entry name" value="DUF975"/>
    <property type="match status" value="1"/>
</dbReference>
<sequence length="244" mass="28293">MGITTLKKEAWQKLRNNWRFLVVLTWPLIAWQIFTLLLSYGDSIQEGVTVVKPSSVLFALSRTLWAGLIEAIIIGVISLGVMWTMVEWSRDKMEFKQTGLLSFRFFKRETVIDSVVLMAIRFLYTLLWSCLLVVPGIIKNISYSQAEFIYAEDVKRGVAIESINEYITRSRVLMDGHKWEYFLLQITFIPWWILVALTSGLATFWVIPYYELTMTNFYLGLKKAQADDLDTKDDSTSEVIEDDK</sequence>
<feature type="transmembrane region" description="Helical" evidence="1">
    <location>
        <begin position="64"/>
        <end position="86"/>
    </location>
</feature>
<evidence type="ECO:0000313" key="2">
    <source>
        <dbReference type="EMBL" id="QIL51248.1"/>
    </source>
</evidence>
<keyword evidence="1" id="KW-0472">Membrane</keyword>
<dbReference type="KEGG" id="wco:G7084_01135"/>
<dbReference type="AlphaFoldDB" id="A0A6G8B1R1"/>
<dbReference type="EMBL" id="CP049888">
    <property type="protein sequence ID" value="QIL51248.1"/>
    <property type="molecule type" value="Genomic_DNA"/>
</dbReference>
<reference evidence="2 3" key="1">
    <citation type="submission" date="2020-03" db="EMBL/GenBank/DDBJ databases">
        <title>Weissella sp. nov., isolated from Cybister lewisianus.</title>
        <authorList>
            <person name="Hyun D.-W."/>
            <person name="Bae J.-W."/>
        </authorList>
    </citation>
    <scope>NUCLEOTIDE SEQUENCE [LARGE SCALE GENOMIC DNA]</scope>
    <source>
        <strain evidence="2 3">HDW19</strain>
    </source>
</reference>
<feature type="transmembrane region" description="Helical" evidence="1">
    <location>
        <begin position="115"/>
        <end position="138"/>
    </location>
</feature>
<proteinExistence type="predicted"/>
<organism evidence="2 3">
    <name type="scientific">Weissella coleopterorum</name>
    <dbReference type="NCBI Taxonomy" id="2714949"/>
    <lineage>
        <taxon>Bacteria</taxon>
        <taxon>Bacillati</taxon>
        <taxon>Bacillota</taxon>
        <taxon>Bacilli</taxon>
        <taxon>Lactobacillales</taxon>
        <taxon>Lactobacillaceae</taxon>
        <taxon>Weissella</taxon>
    </lineage>
</organism>
<accession>A0A6G8B1R1</accession>
<feature type="transmembrane region" description="Helical" evidence="1">
    <location>
        <begin position="182"/>
        <end position="207"/>
    </location>
</feature>
<keyword evidence="1" id="KW-0812">Transmembrane</keyword>
<gene>
    <name evidence="2" type="ORF">G7084_01135</name>
</gene>
<dbReference type="Proteomes" id="UP000500741">
    <property type="component" value="Chromosome"/>
</dbReference>
<protein>
    <submittedName>
        <fullName evidence="2">DUF975 family protein</fullName>
    </submittedName>
</protein>
<feature type="transmembrane region" description="Helical" evidence="1">
    <location>
        <begin position="20"/>
        <end position="40"/>
    </location>
</feature>
<evidence type="ECO:0000313" key="3">
    <source>
        <dbReference type="Proteomes" id="UP000500741"/>
    </source>
</evidence>
<name>A0A6G8B1R1_9LACO</name>
<dbReference type="InterPro" id="IPR010380">
    <property type="entry name" value="DUF975"/>
</dbReference>
<dbReference type="PANTHER" id="PTHR40076:SF1">
    <property type="entry name" value="MEMBRANE PROTEIN"/>
    <property type="match status" value="1"/>
</dbReference>
<keyword evidence="3" id="KW-1185">Reference proteome</keyword>
<keyword evidence="1" id="KW-1133">Transmembrane helix</keyword>
<evidence type="ECO:0000256" key="1">
    <source>
        <dbReference type="SAM" id="Phobius"/>
    </source>
</evidence>
<dbReference type="PANTHER" id="PTHR40076">
    <property type="entry name" value="MEMBRANE PROTEIN-RELATED"/>
    <property type="match status" value="1"/>
</dbReference>